<dbReference type="AlphaFoldDB" id="A0A372DQM4"/>
<dbReference type="EMBL" id="QVPD01000002">
    <property type="protein sequence ID" value="RFP61861.1"/>
    <property type="molecule type" value="Genomic_DNA"/>
</dbReference>
<protein>
    <submittedName>
        <fullName evidence="2">Transporter</fullName>
    </submittedName>
</protein>
<evidence type="ECO:0000256" key="1">
    <source>
        <dbReference type="SAM" id="MobiDB-lite"/>
    </source>
</evidence>
<organism evidence="2 3">
    <name type="scientific">Cognatiluteimonas weifangensis</name>
    <dbReference type="NCBI Taxonomy" id="2303539"/>
    <lineage>
        <taxon>Bacteria</taxon>
        <taxon>Pseudomonadati</taxon>
        <taxon>Pseudomonadota</taxon>
        <taxon>Gammaproteobacteria</taxon>
        <taxon>Lysobacterales</taxon>
        <taxon>Lysobacteraceae</taxon>
        <taxon>Cognatiluteimonas</taxon>
    </lineage>
</organism>
<reference evidence="2 3" key="1">
    <citation type="submission" date="2018-08" db="EMBL/GenBank/DDBJ databases">
        <title>Lysobacter weifangensis sp. nov., a new member of the family 'Xanthomonadaceae', isolated from soil in a farmland.</title>
        <authorList>
            <person name="Zhao H."/>
        </authorList>
    </citation>
    <scope>NUCLEOTIDE SEQUENCE [LARGE SCALE GENOMIC DNA]</scope>
    <source>
        <strain evidence="2 3">WF-2</strain>
    </source>
</reference>
<name>A0A372DQM4_9GAMM</name>
<comment type="caution">
    <text evidence="2">The sequence shown here is derived from an EMBL/GenBank/DDBJ whole genome shotgun (WGS) entry which is preliminary data.</text>
</comment>
<sequence>MFCASLLAIGSAHAGDGWTLGAGVDYSSGDYGSDTTTEILSVPFSAKYASGNWTWKASLPWLRVSGDPNVLPGVGVVVNTNPRGRGRGNAPAPDPLAQETGTASGIGDLTLAATYSFDTGSALGIDLTGKAKLATADEDKGLGTGANDYGLALDLYRAFGRTTVFGGVGYTALGNSDYIDVDGVANVNLGASWKVGNGGSVGAMYDWRQAASGDFDDRSEVTGFYSFGADPANRFQLYASAGLSDGSPDWGGGISYNHGF</sequence>
<evidence type="ECO:0000313" key="3">
    <source>
        <dbReference type="Proteomes" id="UP000262917"/>
    </source>
</evidence>
<keyword evidence="3" id="KW-1185">Reference proteome</keyword>
<evidence type="ECO:0000313" key="2">
    <source>
        <dbReference type="EMBL" id="RFP61861.1"/>
    </source>
</evidence>
<dbReference type="Proteomes" id="UP000262917">
    <property type="component" value="Unassembled WGS sequence"/>
</dbReference>
<proteinExistence type="predicted"/>
<gene>
    <name evidence="2" type="ORF">D0Y53_02015</name>
</gene>
<accession>A0A372DQM4</accession>
<feature type="compositionally biased region" description="Low complexity" evidence="1">
    <location>
        <begin position="81"/>
        <end position="91"/>
    </location>
</feature>
<feature type="region of interest" description="Disordered" evidence="1">
    <location>
        <begin position="81"/>
        <end position="101"/>
    </location>
</feature>